<keyword evidence="7" id="KW-1133">Transmembrane helix</keyword>
<comment type="similarity">
    <text evidence="11">Belongs to the glycosyltransferase 8 family. Glycogenin subfamily.</text>
</comment>
<evidence type="ECO:0000256" key="6">
    <source>
        <dbReference type="ARBA" id="ARBA00022968"/>
    </source>
</evidence>
<reference evidence="14" key="1">
    <citation type="journal article" date="2020" name="Plant Biotechnol. J.">
        <title>The pomegranate (Punica granatum L.) draft genome dissects genetic divergence between soft- and hard-seeded cultivars.</title>
        <authorList>
            <person name="Luo X."/>
            <person name="Li H."/>
            <person name="Wu Z."/>
            <person name="Yao W."/>
            <person name="Zhao P."/>
            <person name="Cao D."/>
            <person name="Yu H."/>
            <person name="Li K."/>
            <person name="Poudel K."/>
            <person name="Zhao D."/>
            <person name="Zhang F."/>
            <person name="Xia X."/>
            <person name="Chen L."/>
            <person name="Wang Q."/>
            <person name="Jing D."/>
            <person name="Cao S."/>
        </authorList>
    </citation>
    <scope>NUCLEOTIDE SEQUENCE [LARGE SCALE GENOMIC DNA]</scope>
</reference>
<evidence type="ECO:0000256" key="4">
    <source>
        <dbReference type="ARBA" id="ARBA00022692"/>
    </source>
</evidence>
<dbReference type="AlphaFoldDB" id="A0A6P8BZL9"/>
<dbReference type="RefSeq" id="XP_031375442.1">
    <property type="nucleotide sequence ID" value="XM_031519582.1"/>
</dbReference>
<dbReference type="OrthoDB" id="2014201at2759"/>
<keyword evidence="10" id="KW-0961">Cell wall biogenesis/degradation</keyword>
<evidence type="ECO:0000256" key="7">
    <source>
        <dbReference type="ARBA" id="ARBA00022989"/>
    </source>
</evidence>
<proteinExistence type="inferred from homology"/>
<evidence type="ECO:0000256" key="5">
    <source>
        <dbReference type="ARBA" id="ARBA00022723"/>
    </source>
</evidence>
<keyword evidence="14" id="KW-1185">Reference proteome</keyword>
<keyword evidence="5" id="KW-0479">Metal-binding</keyword>
<dbReference type="InterPro" id="IPR002495">
    <property type="entry name" value="Glyco_trans_8"/>
</dbReference>
<evidence type="ECO:0000256" key="9">
    <source>
        <dbReference type="ARBA" id="ARBA00023211"/>
    </source>
</evidence>
<dbReference type="Pfam" id="PF01501">
    <property type="entry name" value="Glyco_transf_8"/>
    <property type="match status" value="1"/>
</dbReference>
<gene>
    <name evidence="15" type="primary">LOC116189505</name>
    <name evidence="16" type="synonym">LOC116189844</name>
</gene>
<evidence type="ECO:0000313" key="14">
    <source>
        <dbReference type="Proteomes" id="UP000515151"/>
    </source>
</evidence>
<dbReference type="InterPro" id="IPR029044">
    <property type="entry name" value="Nucleotide-diphossugar_trans"/>
</dbReference>
<protein>
    <recommendedName>
        <fullName evidence="12">Hexosyltransferase</fullName>
        <ecNumber evidence="12">2.4.1.-</ecNumber>
    </recommendedName>
</protein>
<dbReference type="GO" id="GO:0000139">
    <property type="term" value="C:Golgi membrane"/>
    <property type="evidence" value="ECO:0007669"/>
    <property type="project" value="UniProtKB-SubCell"/>
</dbReference>
<evidence type="ECO:0000256" key="3">
    <source>
        <dbReference type="ARBA" id="ARBA00022679"/>
    </source>
</evidence>
<keyword evidence="4" id="KW-0812">Transmembrane</keyword>
<keyword evidence="3" id="KW-0808">Transferase</keyword>
<evidence type="ECO:0000256" key="13">
    <source>
        <dbReference type="SAM" id="MobiDB-lite"/>
    </source>
</evidence>
<evidence type="ECO:0000256" key="1">
    <source>
        <dbReference type="ARBA" id="ARBA00004323"/>
    </source>
</evidence>
<dbReference type="GO" id="GO:0016757">
    <property type="term" value="F:glycosyltransferase activity"/>
    <property type="evidence" value="ECO:0007669"/>
    <property type="project" value="UniProtKB-KW"/>
</dbReference>
<accession>A0A6P8BZL9</accession>
<dbReference type="Gene3D" id="3.90.550.10">
    <property type="entry name" value="Spore Coat Polysaccharide Biosynthesis Protein SpsA, Chain A"/>
    <property type="match status" value="1"/>
</dbReference>
<dbReference type="RefSeq" id="XP_031375051.1">
    <property type="nucleotide sequence ID" value="XM_031519191.1"/>
</dbReference>
<keyword evidence="6" id="KW-0735">Signal-anchor</keyword>
<dbReference type="CDD" id="cd02537">
    <property type="entry name" value="GT8_Glycogenin"/>
    <property type="match status" value="1"/>
</dbReference>
<evidence type="ECO:0000313" key="15">
    <source>
        <dbReference type="RefSeq" id="XP_031375051.1"/>
    </source>
</evidence>
<keyword evidence="8" id="KW-0472">Membrane</keyword>
<organism evidence="14 15">
    <name type="scientific">Punica granatum</name>
    <name type="common">Pomegranate</name>
    <dbReference type="NCBI Taxonomy" id="22663"/>
    <lineage>
        <taxon>Eukaryota</taxon>
        <taxon>Viridiplantae</taxon>
        <taxon>Streptophyta</taxon>
        <taxon>Embryophyta</taxon>
        <taxon>Tracheophyta</taxon>
        <taxon>Spermatophyta</taxon>
        <taxon>Magnoliopsida</taxon>
        <taxon>eudicotyledons</taxon>
        <taxon>Gunneridae</taxon>
        <taxon>Pentapetalae</taxon>
        <taxon>rosids</taxon>
        <taxon>malvids</taxon>
        <taxon>Myrtales</taxon>
        <taxon>Lythraceae</taxon>
        <taxon>Punica</taxon>
    </lineage>
</organism>
<dbReference type="GeneID" id="116189505"/>
<dbReference type="GO" id="GO:0046872">
    <property type="term" value="F:metal ion binding"/>
    <property type="evidence" value="ECO:0007669"/>
    <property type="project" value="UniProtKB-KW"/>
</dbReference>
<sequence length="627" mass="72554">MAGPASSPIEPRIRASASSPEEENFRRETEKKYLKDVEIAVHLPVRDWDLNCKKPTFSLLLIFILWGSFRTLYHSSTIFIADLPSTSSPRPHSLASLKTQTAESLAQDPRYLSSLNIDWDEISRIIEKLNNLDEYPGIGLLNFDEKEIGQWKQLFPETEQLILHLERAPGNLTWEMLYPEWIDEEEESVIPSCPSLPQLQVPHKPRIDLIAVKLPSGRSSRDVARLHLQLEAARLAASSKIQHQIHVLLVTDHFPIPNLFSCKELVAREGNAWLYKPDPFRLLEKVRLPIGSCELALPIEPEGPFYSEGSGREAYATILHSAQAYVCGAIVAAQSIRATGSNRDLVALVDETISDDDRVGLEAAGWKIYTIQRIRNPRAQEGSYNEWNYSKFRLWQLTDYDKIVFIDADLLVLRNIDFLFGMLEISARGNNATLFNSGVMVIEPCNCTFDLLMDHIDEIVSYNGGDQGYLNEMFTWWHRMPRRMNFLKHFWEGDSEESKRRKTDLFGADPPALYVIHYLGHKPWLCFRDYDCNWNVGFYREFASDAAHKTWWKVHDSMPGNLQRYCLLRTRQKAALEWDRRQAEMANFEDGHWRMEINDDRLRTCVENFCSWESMLLHWGEQNWADN</sequence>
<keyword evidence="2" id="KW-0328">Glycosyltransferase</keyword>
<name>A0A6P8BZL9_PUNGR</name>
<dbReference type="Proteomes" id="UP000515151">
    <property type="component" value="Chromosome 8"/>
</dbReference>
<keyword evidence="9" id="KW-0464">Manganese</keyword>
<dbReference type="FunFam" id="3.90.550.10:FF:000018">
    <property type="entry name" value="Hexosyltransferase"/>
    <property type="match status" value="1"/>
</dbReference>
<feature type="region of interest" description="Disordered" evidence="13">
    <location>
        <begin position="1"/>
        <end position="27"/>
    </location>
</feature>
<dbReference type="SUPFAM" id="SSF53448">
    <property type="entry name" value="Nucleotide-diphospho-sugar transferases"/>
    <property type="match status" value="1"/>
</dbReference>
<comment type="subcellular location">
    <subcellularLocation>
        <location evidence="1">Golgi apparatus membrane</location>
        <topology evidence="1">Single-pass type II membrane protein</topology>
    </subcellularLocation>
</comment>
<evidence type="ECO:0000256" key="8">
    <source>
        <dbReference type="ARBA" id="ARBA00023136"/>
    </source>
</evidence>
<evidence type="ECO:0000313" key="16">
    <source>
        <dbReference type="RefSeq" id="XP_031375442.1"/>
    </source>
</evidence>
<evidence type="ECO:0000256" key="2">
    <source>
        <dbReference type="ARBA" id="ARBA00022676"/>
    </source>
</evidence>
<evidence type="ECO:0000256" key="12">
    <source>
        <dbReference type="RuleBase" id="RU362027"/>
    </source>
</evidence>
<dbReference type="InterPro" id="IPR050587">
    <property type="entry name" value="GNT1/Glycosyltrans_8"/>
</dbReference>
<dbReference type="EC" id="2.4.1.-" evidence="12"/>
<dbReference type="PANTHER" id="PTHR11183">
    <property type="entry name" value="GLYCOGENIN SUBFAMILY MEMBER"/>
    <property type="match status" value="1"/>
</dbReference>
<evidence type="ECO:0000256" key="10">
    <source>
        <dbReference type="ARBA" id="ARBA00023316"/>
    </source>
</evidence>
<reference evidence="15 16" key="2">
    <citation type="submission" date="2025-04" db="UniProtKB">
        <authorList>
            <consortium name="RefSeq"/>
        </authorList>
    </citation>
    <scope>IDENTIFICATION</scope>
    <source>
        <tissue evidence="15 16">Leaf</tissue>
    </source>
</reference>
<dbReference type="GO" id="GO:0071555">
    <property type="term" value="P:cell wall organization"/>
    <property type="evidence" value="ECO:0007669"/>
    <property type="project" value="UniProtKB-KW"/>
</dbReference>
<evidence type="ECO:0000256" key="11">
    <source>
        <dbReference type="ARBA" id="ARBA00038162"/>
    </source>
</evidence>